<evidence type="ECO:0000313" key="4">
    <source>
        <dbReference type="Proteomes" id="UP001277471"/>
    </source>
</evidence>
<dbReference type="CDD" id="cd08916">
    <property type="entry name" value="TrHb3_P"/>
    <property type="match status" value="1"/>
</dbReference>
<evidence type="ECO:0000313" key="2">
    <source>
        <dbReference type="EMBL" id="QCO12695.1"/>
    </source>
</evidence>
<proteinExistence type="predicted"/>
<keyword evidence="2" id="KW-0614">Plasmid</keyword>
<accession>A0A4D8QP69</accession>
<organism evidence="2 3">
    <name type="scientific">Azospirillum brasilense</name>
    <dbReference type="NCBI Taxonomy" id="192"/>
    <lineage>
        <taxon>Bacteria</taxon>
        <taxon>Pseudomonadati</taxon>
        <taxon>Pseudomonadota</taxon>
        <taxon>Alphaproteobacteria</taxon>
        <taxon>Rhodospirillales</taxon>
        <taxon>Azospirillaceae</taxon>
        <taxon>Azospirillum</taxon>
    </lineage>
</organism>
<dbReference type="GO" id="GO:0020037">
    <property type="term" value="F:heme binding"/>
    <property type="evidence" value="ECO:0007669"/>
    <property type="project" value="InterPro"/>
</dbReference>
<dbReference type="SUPFAM" id="SSF46458">
    <property type="entry name" value="Globin-like"/>
    <property type="match status" value="1"/>
</dbReference>
<dbReference type="RefSeq" id="WP_035681647.1">
    <property type="nucleotide sequence ID" value="NZ_CP032342.1"/>
</dbReference>
<name>A0A4D8QP69_AZOBR</name>
<keyword evidence="4" id="KW-1185">Reference proteome</keyword>
<dbReference type="AlphaFoldDB" id="A0A4D8QP69"/>
<dbReference type="InterPro" id="IPR012292">
    <property type="entry name" value="Globin/Proto"/>
</dbReference>
<dbReference type="Proteomes" id="UP001277471">
    <property type="component" value="Unassembled WGS sequence"/>
</dbReference>
<geneLocation type="plasmid" evidence="2 3">
    <name>p3</name>
</geneLocation>
<evidence type="ECO:0000313" key="1">
    <source>
        <dbReference type="EMBL" id="MDX5949907.1"/>
    </source>
</evidence>
<dbReference type="EMBL" id="JAWXYC010000001">
    <property type="protein sequence ID" value="MDX5949907.1"/>
    <property type="molecule type" value="Genomic_DNA"/>
</dbReference>
<reference evidence="1 4" key="2">
    <citation type="submission" date="2023-11" db="EMBL/GenBank/DDBJ databases">
        <title>MicrobeMod: A computational toolkit for identifying prokaryotic methylation and restriction-modification with nanopore sequencing.</title>
        <authorList>
            <person name="Crits-Christoph A."/>
            <person name="Kang S.C."/>
            <person name="Lee H."/>
            <person name="Ostrov N."/>
        </authorList>
    </citation>
    <scope>NUCLEOTIDE SEQUENCE [LARGE SCALE GENOMIC DNA]</scope>
    <source>
        <strain evidence="1 4">ATCC 29145</strain>
    </source>
</reference>
<dbReference type="Proteomes" id="UP000298774">
    <property type="component" value="Plasmid p3"/>
</dbReference>
<dbReference type="GO" id="GO:0019825">
    <property type="term" value="F:oxygen binding"/>
    <property type="evidence" value="ECO:0007669"/>
    <property type="project" value="InterPro"/>
</dbReference>
<gene>
    <name evidence="2" type="ORF">D3868_27060</name>
    <name evidence="1" type="ORF">SIM66_01605</name>
</gene>
<evidence type="ECO:0000313" key="3">
    <source>
        <dbReference type="Proteomes" id="UP000298774"/>
    </source>
</evidence>
<dbReference type="InterPro" id="IPR009050">
    <property type="entry name" value="Globin-like_sf"/>
</dbReference>
<dbReference type="GeneID" id="56447691"/>
<reference evidence="2 3" key="1">
    <citation type="submission" date="2018-09" db="EMBL/GenBank/DDBJ databases">
        <title>Whole genome based analysis of evolution and adaptive divergence in Indian and Brazilian strains of Azospirillum brasilense.</title>
        <authorList>
            <person name="Singh C."/>
            <person name="Tripathi A.K."/>
        </authorList>
    </citation>
    <scope>NUCLEOTIDE SEQUENCE [LARGE SCALE GENOMIC DNA]</scope>
    <source>
        <strain evidence="2 3">MTCC4038</strain>
        <plasmid evidence="2 3">p3</plasmid>
    </source>
</reference>
<protein>
    <submittedName>
        <fullName evidence="2">Group III truncated hemoglobin</fullName>
    </submittedName>
</protein>
<dbReference type="Gene3D" id="1.10.490.10">
    <property type="entry name" value="Globins"/>
    <property type="match status" value="1"/>
</dbReference>
<sequence>MDAAPHRTHRDIVIAERVAATGIDEAMIRTLVHAFYGKVRADAALGPVFDRTITDWEPHLRTMEDFWSSVALLSGRYHGRPMPVHANLDIGSAQFDRWLSLFSDTAAEVCPPAAAAFFTDRARNIARSLLTGLETLKGSPVALAP</sequence>
<dbReference type="EMBL" id="CP032342">
    <property type="protein sequence ID" value="QCO12695.1"/>
    <property type="molecule type" value="Genomic_DNA"/>
</dbReference>